<dbReference type="SUPFAM" id="SSF56112">
    <property type="entry name" value="Protein kinase-like (PK-like)"/>
    <property type="match status" value="1"/>
</dbReference>
<dbReference type="GO" id="GO:0005789">
    <property type="term" value="C:endoplasmic reticulum membrane"/>
    <property type="evidence" value="ECO:0007669"/>
    <property type="project" value="TreeGrafter"/>
</dbReference>
<sequence>MWKNWNLQIPNSGVSKNRVQSVQASATSFGSWKVWFIYMNKGLFIGILRGVVKLVDFGVSMKLTEAHVDMHFVVGSPYWMAPEMTILPFRDVEMTEKLDYSSVAAILRAFIIKSEATRVMVAAPLIAFVTTHILYLNCYQFDFSDHGYSSGTFFSFEDDP</sequence>
<dbReference type="EMBL" id="CAKMRJ010001112">
    <property type="protein sequence ID" value="CAH1422719.1"/>
    <property type="molecule type" value="Genomic_DNA"/>
</dbReference>
<dbReference type="GO" id="GO:0006506">
    <property type="term" value="P:GPI anchor biosynthetic process"/>
    <property type="evidence" value="ECO:0007669"/>
    <property type="project" value="UniProtKB-KW"/>
</dbReference>
<dbReference type="Proteomes" id="UP001157418">
    <property type="component" value="Unassembled WGS sequence"/>
</dbReference>
<dbReference type="AlphaFoldDB" id="A0AAU9MF28"/>
<dbReference type="InterPro" id="IPR000719">
    <property type="entry name" value="Prot_kinase_dom"/>
</dbReference>
<dbReference type="InterPro" id="IPR007217">
    <property type="entry name" value="Per1-like"/>
</dbReference>
<name>A0AAU9MF28_9ASTR</name>
<reference evidence="2 3" key="1">
    <citation type="submission" date="2022-01" db="EMBL/GenBank/DDBJ databases">
        <authorList>
            <person name="Xiong W."/>
            <person name="Schranz E."/>
        </authorList>
    </citation>
    <scope>NUCLEOTIDE SEQUENCE [LARGE SCALE GENOMIC DNA]</scope>
</reference>
<dbReference type="GO" id="GO:0005524">
    <property type="term" value="F:ATP binding"/>
    <property type="evidence" value="ECO:0007669"/>
    <property type="project" value="InterPro"/>
</dbReference>
<dbReference type="GO" id="GO:0004672">
    <property type="term" value="F:protein kinase activity"/>
    <property type="evidence" value="ECO:0007669"/>
    <property type="project" value="InterPro"/>
</dbReference>
<dbReference type="PANTHER" id="PTHR13148:SF20">
    <property type="entry name" value="POST-GPI ATTACHMENT TO PROTEINS FACTOR 3"/>
    <property type="match status" value="1"/>
</dbReference>
<evidence type="ECO:0000313" key="2">
    <source>
        <dbReference type="EMBL" id="CAH1422719.1"/>
    </source>
</evidence>
<dbReference type="Gene3D" id="1.10.510.10">
    <property type="entry name" value="Transferase(Phosphotransferase) domain 1"/>
    <property type="match status" value="1"/>
</dbReference>
<keyword evidence="3" id="KW-1185">Reference proteome</keyword>
<organism evidence="2 3">
    <name type="scientific">Lactuca virosa</name>
    <dbReference type="NCBI Taxonomy" id="75947"/>
    <lineage>
        <taxon>Eukaryota</taxon>
        <taxon>Viridiplantae</taxon>
        <taxon>Streptophyta</taxon>
        <taxon>Embryophyta</taxon>
        <taxon>Tracheophyta</taxon>
        <taxon>Spermatophyta</taxon>
        <taxon>Magnoliopsida</taxon>
        <taxon>eudicotyledons</taxon>
        <taxon>Gunneridae</taxon>
        <taxon>Pentapetalae</taxon>
        <taxon>asterids</taxon>
        <taxon>campanulids</taxon>
        <taxon>Asterales</taxon>
        <taxon>Asteraceae</taxon>
        <taxon>Cichorioideae</taxon>
        <taxon>Cichorieae</taxon>
        <taxon>Lactucinae</taxon>
        <taxon>Lactuca</taxon>
    </lineage>
</organism>
<evidence type="ECO:0000259" key="1">
    <source>
        <dbReference type="PROSITE" id="PS50011"/>
    </source>
</evidence>
<dbReference type="GO" id="GO:0016788">
    <property type="term" value="F:hydrolase activity, acting on ester bonds"/>
    <property type="evidence" value="ECO:0007669"/>
    <property type="project" value="TreeGrafter"/>
</dbReference>
<accession>A0AAU9MF28</accession>
<dbReference type="Pfam" id="PF00069">
    <property type="entry name" value="Pkinase"/>
    <property type="match status" value="1"/>
</dbReference>
<dbReference type="PANTHER" id="PTHR13148">
    <property type="entry name" value="PER1-RELATED"/>
    <property type="match status" value="1"/>
</dbReference>
<dbReference type="InterPro" id="IPR011009">
    <property type="entry name" value="Kinase-like_dom_sf"/>
</dbReference>
<feature type="domain" description="Protein kinase" evidence="1">
    <location>
        <begin position="1"/>
        <end position="160"/>
    </location>
</feature>
<evidence type="ECO:0000313" key="3">
    <source>
        <dbReference type="Proteomes" id="UP001157418"/>
    </source>
</evidence>
<dbReference type="GO" id="GO:0000139">
    <property type="term" value="C:Golgi membrane"/>
    <property type="evidence" value="ECO:0007669"/>
    <property type="project" value="UniProtKB-SubCell"/>
</dbReference>
<comment type="caution">
    <text evidence="2">The sequence shown here is derived from an EMBL/GenBank/DDBJ whole genome shotgun (WGS) entry which is preliminary data.</text>
</comment>
<dbReference type="PROSITE" id="PS50011">
    <property type="entry name" value="PROTEIN_KINASE_DOM"/>
    <property type="match status" value="1"/>
</dbReference>
<gene>
    <name evidence="2" type="ORF">LVIROSA_LOCUS10035</name>
</gene>
<proteinExistence type="predicted"/>
<protein>
    <recommendedName>
        <fullName evidence="1">Protein kinase domain-containing protein</fullName>
    </recommendedName>
</protein>